<proteinExistence type="inferred from homology"/>
<comment type="subcellular location">
    <subcellularLocation>
        <location evidence="1">Cell membrane</location>
        <topology evidence="1">Multi-pass membrane protein</topology>
    </subcellularLocation>
</comment>
<evidence type="ECO:0000256" key="2">
    <source>
        <dbReference type="ARBA" id="ARBA00009298"/>
    </source>
</evidence>
<protein>
    <submittedName>
        <fullName evidence="9">MgtC/SapB family protein</fullName>
    </submittedName>
</protein>
<accession>A0ABW2YWK1</accession>
<name>A0ABW2YWK1_9SPHI</name>
<keyword evidence="10" id="KW-1185">Reference proteome</keyword>
<feature type="transmembrane region" description="Helical" evidence="7">
    <location>
        <begin position="114"/>
        <end position="135"/>
    </location>
</feature>
<feature type="transmembrane region" description="Helical" evidence="7">
    <location>
        <begin position="43"/>
        <end position="62"/>
    </location>
</feature>
<feature type="transmembrane region" description="Helical" evidence="7">
    <location>
        <begin position="68"/>
        <end position="85"/>
    </location>
</feature>
<feature type="transmembrane region" description="Helical" evidence="7">
    <location>
        <begin position="92"/>
        <end position="108"/>
    </location>
</feature>
<feature type="domain" description="MgtC/SapB/SrpB/YhiD N-terminal" evidence="8">
    <location>
        <begin position="19"/>
        <end position="136"/>
    </location>
</feature>
<keyword evidence="4 7" id="KW-0812">Transmembrane</keyword>
<evidence type="ECO:0000256" key="3">
    <source>
        <dbReference type="ARBA" id="ARBA00022475"/>
    </source>
</evidence>
<keyword evidence="5 7" id="KW-1133">Transmembrane helix</keyword>
<evidence type="ECO:0000256" key="5">
    <source>
        <dbReference type="ARBA" id="ARBA00022989"/>
    </source>
</evidence>
<evidence type="ECO:0000256" key="6">
    <source>
        <dbReference type="ARBA" id="ARBA00023136"/>
    </source>
</evidence>
<keyword evidence="3" id="KW-1003">Cell membrane</keyword>
<dbReference type="Pfam" id="PF02308">
    <property type="entry name" value="MgtC"/>
    <property type="match status" value="1"/>
</dbReference>
<dbReference type="InterPro" id="IPR049177">
    <property type="entry name" value="MgtC_SapB_SrpB_YhiD_N"/>
</dbReference>
<comment type="similarity">
    <text evidence="2">Belongs to the MgtC/SapB family.</text>
</comment>
<dbReference type="EMBL" id="JBHTHU010000001">
    <property type="protein sequence ID" value="MFD0748831.1"/>
    <property type="molecule type" value="Genomic_DNA"/>
</dbReference>
<reference evidence="10" key="1">
    <citation type="journal article" date="2019" name="Int. J. Syst. Evol. Microbiol.">
        <title>The Global Catalogue of Microorganisms (GCM) 10K type strain sequencing project: providing services to taxonomists for standard genome sequencing and annotation.</title>
        <authorList>
            <consortium name="The Broad Institute Genomics Platform"/>
            <consortium name="The Broad Institute Genome Sequencing Center for Infectious Disease"/>
            <person name="Wu L."/>
            <person name="Ma J."/>
        </authorList>
    </citation>
    <scope>NUCLEOTIDE SEQUENCE [LARGE SCALE GENOMIC DNA]</scope>
    <source>
        <strain evidence="10">CCUG 63418</strain>
    </source>
</reference>
<evidence type="ECO:0000256" key="1">
    <source>
        <dbReference type="ARBA" id="ARBA00004651"/>
    </source>
</evidence>
<evidence type="ECO:0000313" key="10">
    <source>
        <dbReference type="Proteomes" id="UP001596958"/>
    </source>
</evidence>
<dbReference type="Proteomes" id="UP001596958">
    <property type="component" value="Unassembled WGS sequence"/>
</dbReference>
<dbReference type="PANTHER" id="PTHR33778">
    <property type="entry name" value="PROTEIN MGTC"/>
    <property type="match status" value="1"/>
</dbReference>
<dbReference type="InterPro" id="IPR003416">
    <property type="entry name" value="MgtC/SapB/SrpB/YhiD_fam"/>
</dbReference>
<evidence type="ECO:0000256" key="4">
    <source>
        <dbReference type="ARBA" id="ARBA00022692"/>
    </source>
</evidence>
<comment type="caution">
    <text evidence="9">The sequence shown here is derived from an EMBL/GenBank/DDBJ whole genome shotgun (WGS) entry which is preliminary data.</text>
</comment>
<keyword evidence="6 7" id="KW-0472">Membrane</keyword>
<evidence type="ECO:0000259" key="8">
    <source>
        <dbReference type="Pfam" id="PF02308"/>
    </source>
</evidence>
<sequence length="216" mass="23701">MRLLCMDFGIELKDIFSIITSIICGGIIGFEREYKNKSTGFRTIMLITLGSTIFTIVSKHGVGADDRISANIITGIGFIGAGVIFKDKMSVLGLTTAAVIWTSAAIGMTAGIGYYSLAIVFTIITWIVLVMVNKVEGLIGNLKKSKIINITFDGYDLQQLSQVEEKIKDLHLHSKRLQIFKADKVLCAVLEVSGTKSNADKLSTEMLNMTQIKEFH</sequence>
<evidence type="ECO:0000256" key="7">
    <source>
        <dbReference type="SAM" id="Phobius"/>
    </source>
</evidence>
<dbReference type="PRINTS" id="PR01837">
    <property type="entry name" value="MGTCSAPBPROT"/>
</dbReference>
<feature type="transmembrane region" description="Helical" evidence="7">
    <location>
        <begin position="15"/>
        <end position="31"/>
    </location>
</feature>
<evidence type="ECO:0000313" key="9">
    <source>
        <dbReference type="EMBL" id="MFD0748831.1"/>
    </source>
</evidence>
<organism evidence="9 10">
    <name type="scientific">Mucilaginibacter calamicampi</name>
    <dbReference type="NCBI Taxonomy" id="1302352"/>
    <lineage>
        <taxon>Bacteria</taxon>
        <taxon>Pseudomonadati</taxon>
        <taxon>Bacteroidota</taxon>
        <taxon>Sphingobacteriia</taxon>
        <taxon>Sphingobacteriales</taxon>
        <taxon>Sphingobacteriaceae</taxon>
        <taxon>Mucilaginibacter</taxon>
    </lineage>
</organism>
<dbReference type="RefSeq" id="WP_377096693.1">
    <property type="nucleotide sequence ID" value="NZ_JBHTHU010000001.1"/>
</dbReference>
<dbReference type="PANTHER" id="PTHR33778:SF1">
    <property type="entry name" value="MAGNESIUM TRANSPORTER YHID-RELATED"/>
    <property type="match status" value="1"/>
</dbReference>
<gene>
    <name evidence="9" type="ORF">ACFQZS_01675</name>
</gene>